<evidence type="ECO:0000313" key="5">
    <source>
        <dbReference type="EMBL" id="KAK2981799.1"/>
    </source>
</evidence>
<dbReference type="InterPro" id="IPR039537">
    <property type="entry name" value="Retrotran_Ty1/copia-like"/>
</dbReference>
<keyword evidence="1" id="KW-0378">Hydrolase</keyword>
<keyword evidence="1" id="KW-0645">Protease</keyword>
<dbReference type="PANTHER" id="PTHR42648:SF31">
    <property type="entry name" value="RNA-DIRECTED DNA POLYMERASE"/>
    <property type="match status" value="1"/>
</dbReference>
<name>A0AA88R2X9_9ASTE</name>
<dbReference type="GO" id="GO:0006508">
    <property type="term" value="P:proteolysis"/>
    <property type="evidence" value="ECO:0007669"/>
    <property type="project" value="UniProtKB-KW"/>
</dbReference>
<keyword evidence="6" id="KW-1185">Reference proteome</keyword>
<protein>
    <recommendedName>
        <fullName evidence="7">GAG-pre-integrase domain-containing protein</fullName>
    </recommendedName>
</protein>
<gene>
    <name evidence="5" type="ORF">RJ640_010316</name>
</gene>
<dbReference type="Proteomes" id="UP001187471">
    <property type="component" value="Unassembled WGS sequence"/>
</dbReference>
<dbReference type="Gene3D" id="3.30.420.10">
    <property type="entry name" value="Ribonuclease H-like superfamily/Ribonuclease H"/>
    <property type="match status" value="1"/>
</dbReference>
<dbReference type="EMBL" id="JAVXUO010001488">
    <property type="protein sequence ID" value="KAK2981799.1"/>
    <property type="molecule type" value="Genomic_DNA"/>
</dbReference>
<dbReference type="GO" id="GO:0008233">
    <property type="term" value="F:peptidase activity"/>
    <property type="evidence" value="ECO:0007669"/>
    <property type="project" value="UniProtKB-KW"/>
</dbReference>
<dbReference type="GO" id="GO:0003676">
    <property type="term" value="F:nucleic acid binding"/>
    <property type="evidence" value="ECO:0007669"/>
    <property type="project" value="InterPro"/>
</dbReference>
<evidence type="ECO:0000256" key="2">
    <source>
        <dbReference type="SAM" id="MobiDB-lite"/>
    </source>
</evidence>
<dbReference type="Pfam" id="PF13976">
    <property type="entry name" value="gag_pre-integrs"/>
    <property type="match status" value="1"/>
</dbReference>
<evidence type="ECO:0000259" key="3">
    <source>
        <dbReference type="Pfam" id="PF13976"/>
    </source>
</evidence>
<dbReference type="SUPFAM" id="SSF53098">
    <property type="entry name" value="Ribonuclease H-like"/>
    <property type="match status" value="1"/>
</dbReference>
<dbReference type="PANTHER" id="PTHR42648">
    <property type="entry name" value="TRANSPOSASE, PUTATIVE-RELATED"/>
    <property type="match status" value="1"/>
</dbReference>
<dbReference type="Pfam" id="PF22936">
    <property type="entry name" value="Pol_BBD"/>
    <property type="match status" value="1"/>
</dbReference>
<evidence type="ECO:0000313" key="6">
    <source>
        <dbReference type="Proteomes" id="UP001187471"/>
    </source>
</evidence>
<dbReference type="InterPro" id="IPR012337">
    <property type="entry name" value="RNaseH-like_sf"/>
</dbReference>
<dbReference type="InterPro" id="IPR025724">
    <property type="entry name" value="GAG-pre-integrase_dom"/>
</dbReference>
<dbReference type="AlphaFoldDB" id="A0AA88R2X9"/>
<evidence type="ECO:0000256" key="1">
    <source>
        <dbReference type="ARBA" id="ARBA00022670"/>
    </source>
</evidence>
<organism evidence="5 6">
    <name type="scientific">Escallonia rubra</name>
    <dbReference type="NCBI Taxonomy" id="112253"/>
    <lineage>
        <taxon>Eukaryota</taxon>
        <taxon>Viridiplantae</taxon>
        <taxon>Streptophyta</taxon>
        <taxon>Embryophyta</taxon>
        <taxon>Tracheophyta</taxon>
        <taxon>Spermatophyta</taxon>
        <taxon>Magnoliopsida</taxon>
        <taxon>eudicotyledons</taxon>
        <taxon>Gunneridae</taxon>
        <taxon>Pentapetalae</taxon>
        <taxon>asterids</taxon>
        <taxon>campanulids</taxon>
        <taxon>Escalloniales</taxon>
        <taxon>Escalloniaceae</taxon>
        <taxon>Escallonia</taxon>
    </lineage>
</organism>
<sequence>MMGNLNFFSSIWDISPSLVGLPDGLQTNAIKAGSVSLADGITLRHVLYVPNLTVNLIYVSCLAINANCFVAFSHDICVLQDRTSKSPIGLGKMHRGVFVFQPLSTAIVTAVSEFESYELWHRRMGHPSSQPLIHLPTVSVVSPSFKMICDVCCRAKHTRTVFPDSTSRAMDIFGLIHCDIWGPYRVSTISGAKYFLTIVDDYSRSVRVYLMHDKGQTGGDTPPVTGGDPPPSLAATPSPGLSGITVGPDPDISSPASPSSSPTVLSPTLGHGKRQKKAPSSLKDYVCHTAQVLPPLHLQHPPTALAVPAPPALRSKSILAARGPRGLFISQHKYALDILSESGLSASKPAAFPMEQNHGLALVGVLSFSTQDHIGDSLVALSTSPLLALTFVMWSMSCPSSCSLLVPNIGMPYFGFYGISKPPRA</sequence>
<evidence type="ECO:0000259" key="4">
    <source>
        <dbReference type="Pfam" id="PF22936"/>
    </source>
</evidence>
<dbReference type="InterPro" id="IPR054722">
    <property type="entry name" value="PolX-like_BBD"/>
</dbReference>
<dbReference type="InterPro" id="IPR036397">
    <property type="entry name" value="RNaseH_sf"/>
</dbReference>
<feature type="domain" description="GAG-pre-integrase" evidence="3">
    <location>
        <begin position="103"/>
        <end position="157"/>
    </location>
</feature>
<reference evidence="5" key="1">
    <citation type="submission" date="2022-12" db="EMBL/GenBank/DDBJ databases">
        <title>Draft genome assemblies for two species of Escallonia (Escalloniales).</title>
        <authorList>
            <person name="Chanderbali A."/>
            <person name="Dervinis C."/>
            <person name="Anghel I."/>
            <person name="Soltis D."/>
            <person name="Soltis P."/>
            <person name="Zapata F."/>
        </authorList>
    </citation>
    <scope>NUCLEOTIDE SEQUENCE</scope>
    <source>
        <strain evidence="5">UCBG92.1500</strain>
        <tissue evidence="5">Leaf</tissue>
    </source>
</reference>
<feature type="compositionally biased region" description="Low complexity" evidence="2">
    <location>
        <begin position="248"/>
        <end position="269"/>
    </location>
</feature>
<accession>A0AA88R2X9</accession>
<proteinExistence type="predicted"/>
<evidence type="ECO:0008006" key="7">
    <source>
        <dbReference type="Google" id="ProtNLM"/>
    </source>
</evidence>
<feature type="region of interest" description="Disordered" evidence="2">
    <location>
        <begin position="213"/>
        <end position="280"/>
    </location>
</feature>
<comment type="caution">
    <text evidence="5">The sequence shown here is derived from an EMBL/GenBank/DDBJ whole genome shotgun (WGS) entry which is preliminary data.</text>
</comment>
<feature type="domain" description="Retrovirus-related Pol polyprotein from transposon TNT 1-94-like beta-barrel" evidence="4">
    <location>
        <begin position="1"/>
        <end position="63"/>
    </location>
</feature>